<dbReference type="SMART" id="SM00028">
    <property type="entry name" value="TPR"/>
    <property type="match status" value="3"/>
</dbReference>
<keyword evidence="1" id="KW-0677">Repeat</keyword>
<dbReference type="Gene3D" id="1.25.40.10">
    <property type="entry name" value="Tetratricopeptide repeat domain"/>
    <property type="match status" value="1"/>
</dbReference>
<protein>
    <submittedName>
        <fullName evidence="4">Uncharacterized protein</fullName>
    </submittedName>
</protein>
<feature type="repeat" description="TPR" evidence="3">
    <location>
        <begin position="107"/>
        <end position="140"/>
    </location>
</feature>
<evidence type="ECO:0000256" key="1">
    <source>
        <dbReference type="ARBA" id="ARBA00022737"/>
    </source>
</evidence>
<keyword evidence="2 3" id="KW-0802">TPR repeat</keyword>
<proteinExistence type="predicted"/>
<dbReference type="OrthoDB" id="1066909at2759"/>
<dbReference type="InterPro" id="IPR051685">
    <property type="entry name" value="Ycf3/AcsC/BcsC/TPR_MFPF"/>
</dbReference>
<evidence type="ECO:0000256" key="3">
    <source>
        <dbReference type="PROSITE-ProRule" id="PRU00339"/>
    </source>
</evidence>
<dbReference type="InterPro" id="IPR019734">
    <property type="entry name" value="TPR_rpt"/>
</dbReference>
<keyword evidence="5" id="KW-1185">Reference proteome</keyword>
<dbReference type="AlphaFoldDB" id="A0A6D2J8L6"/>
<dbReference type="PANTHER" id="PTHR44943:SF8">
    <property type="entry name" value="TPR REPEAT-CONTAINING PROTEIN MJ0263"/>
    <property type="match status" value="1"/>
</dbReference>
<sequence length="324" mass="37038">MASPAKFHCSRPTFHLQINLRRSSPDRLSFPLFSRDLPKSPRVRFPVVRASSPPSNPKPSLLKTTCITLTAAAALFSASFYFASKPPAISPEEATLEKHLETESNDVEALLSLTKIKFESKKYDQAIAILNRMIEIDPDEQDWPVMKARILSCNGESESAITAFEEILAKDPNRVEAYHYLVMECYDSIPKLTELEKKISDAIGRCKKKTKEIRDFRLLIAQIKVIEGNSVEAIRICEELVKDDPKDFRMYLFQGLMYTLMKNEDEAAKQYEQGAMFLPEDHPFRDFENNSESEWRVIVAYDSVFCYLCTFTKLLVASSFGKLF</sequence>
<evidence type="ECO:0000256" key="2">
    <source>
        <dbReference type="ARBA" id="ARBA00022803"/>
    </source>
</evidence>
<comment type="caution">
    <text evidence="4">The sequence shown here is derived from an EMBL/GenBank/DDBJ whole genome shotgun (WGS) entry which is preliminary data.</text>
</comment>
<dbReference type="PROSITE" id="PS50005">
    <property type="entry name" value="TPR"/>
    <property type="match status" value="1"/>
</dbReference>
<dbReference type="Pfam" id="PF14559">
    <property type="entry name" value="TPR_19"/>
    <property type="match status" value="1"/>
</dbReference>
<name>A0A6D2J8L6_9BRAS</name>
<dbReference type="InterPro" id="IPR011990">
    <property type="entry name" value="TPR-like_helical_dom_sf"/>
</dbReference>
<gene>
    <name evidence="4" type="ORF">MERR_LOCUS20871</name>
</gene>
<organism evidence="4 5">
    <name type="scientific">Microthlaspi erraticum</name>
    <dbReference type="NCBI Taxonomy" id="1685480"/>
    <lineage>
        <taxon>Eukaryota</taxon>
        <taxon>Viridiplantae</taxon>
        <taxon>Streptophyta</taxon>
        <taxon>Embryophyta</taxon>
        <taxon>Tracheophyta</taxon>
        <taxon>Spermatophyta</taxon>
        <taxon>Magnoliopsida</taxon>
        <taxon>eudicotyledons</taxon>
        <taxon>Gunneridae</taxon>
        <taxon>Pentapetalae</taxon>
        <taxon>rosids</taxon>
        <taxon>malvids</taxon>
        <taxon>Brassicales</taxon>
        <taxon>Brassicaceae</taxon>
        <taxon>Coluteocarpeae</taxon>
        <taxon>Microthlaspi</taxon>
    </lineage>
</organism>
<accession>A0A6D2J8L6</accession>
<dbReference type="SUPFAM" id="SSF48452">
    <property type="entry name" value="TPR-like"/>
    <property type="match status" value="1"/>
</dbReference>
<evidence type="ECO:0000313" key="5">
    <source>
        <dbReference type="Proteomes" id="UP000467841"/>
    </source>
</evidence>
<evidence type="ECO:0000313" key="4">
    <source>
        <dbReference type="EMBL" id="CAA7033636.1"/>
    </source>
</evidence>
<dbReference type="PANTHER" id="PTHR44943">
    <property type="entry name" value="CELLULOSE SYNTHASE OPERON PROTEIN C"/>
    <property type="match status" value="1"/>
</dbReference>
<dbReference type="EMBL" id="CACVBM020001135">
    <property type="protein sequence ID" value="CAA7033636.1"/>
    <property type="molecule type" value="Genomic_DNA"/>
</dbReference>
<dbReference type="Proteomes" id="UP000467841">
    <property type="component" value="Unassembled WGS sequence"/>
</dbReference>
<reference evidence="4" key="1">
    <citation type="submission" date="2020-01" db="EMBL/GenBank/DDBJ databases">
        <authorList>
            <person name="Mishra B."/>
        </authorList>
    </citation>
    <scope>NUCLEOTIDE SEQUENCE [LARGE SCALE GENOMIC DNA]</scope>
</reference>